<dbReference type="OrthoDB" id="9806350at2"/>
<dbReference type="Pfam" id="PF01042">
    <property type="entry name" value="Ribonuc_L-PSP"/>
    <property type="match status" value="1"/>
</dbReference>
<organism evidence="1 2">
    <name type="scientific">Pelagibacterium lacus</name>
    <dbReference type="NCBI Taxonomy" id="2282655"/>
    <lineage>
        <taxon>Bacteria</taxon>
        <taxon>Pseudomonadati</taxon>
        <taxon>Pseudomonadota</taxon>
        <taxon>Alphaproteobacteria</taxon>
        <taxon>Hyphomicrobiales</taxon>
        <taxon>Devosiaceae</taxon>
        <taxon>Pelagibacterium</taxon>
    </lineage>
</organism>
<keyword evidence="2" id="KW-1185">Reference proteome</keyword>
<gene>
    <name evidence="1" type="ORF">DVH29_08910</name>
</gene>
<accession>A0A369W4R9</accession>
<dbReference type="InterPro" id="IPR013813">
    <property type="entry name" value="Endoribo_LPSP/chorism_mut-like"/>
</dbReference>
<dbReference type="InterPro" id="IPR035959">
    <property type="entry name" value="RutC-like_sf"/>
</dbReference>
<dbReference type="Proteomes" id="UP000253759">
    <property type="component" value="Unassembled WGS sequence"/>
</dbReference>
<dbReference type="CDD" id="cd02199">
    <property type="entry name" value="YjgF_YER057c_UK114_like_1"/>
    <property type="match status" value="1"/>
</dbReference>
<reference evidence="2" key="1">
    <citation type="submission" date="2018-07" db="EMBL/GenBank/DDBJ databases">
        <authorList>
            <person name="Liu B.-T."/>
            <person name="Du Z."/>
        </authorList>
    </citation>
    <scope>NUCLEOTIDE SEQUENCE [LARGE SCALE GENOMIC DNA]</scope>
    <source>
        <strain evidence="2">XYN52</strain>
    </source>
</reference>
<dbReference type="AlphaFoldDB" id="A0A369W4R9"/>
<proteinExistence type="predicted"/>
<dbReference type="Gene3D" id="3.30.1330.40">
    <property type="entry name" value="RutC-like"/>
    <property type="match status" value="1"/>
</dbReference>
<dbReference type="SUPFAM" id="SSF55298">
    <property type="entry name" value="YjgF-like"/>
    <property type="match status" value="1"/>
</dbReference>
<evidence type="ECO:0000313" key="2">
    <source>
        <dbReference type="Proteomes" id="UP000253759"/>
    </source>
</evidence>
<dbReference type="PANTHER" id="PTHR43760:SF1">
    <property type="entry name" value="ENDORIBONUCLEASE L-PSP_CHORISMATE MUTASE-LIKE DOMAIN-CONTAINING PROTEIN"/>
    <property type="match status" value="1"/>
</dbReference>
<evidence type="ECO:0000313" key="1">
    <source>
        <dbReference type="EMBL" id="RDE08865.1"/>
    </source>
</evidence>
<protein>
    <submittedName>
        <fullName evidence="1">RidA family protein</fullName>
    </submittedName>
</protein>
<dbReference type="InterPro" id="IPR006175">
    <property type="entry name" value="YjgF/YER057c/UK114"/>
</dbReference>
<sequence length="149" mass="15924">MEVVSSPVPNGRYVIAKRHKDVIYTSGMTPRRSGVLVYTGAVKPGCPVEDYRDAAVMATANAVKAALQLLEAGERICEVLVLTVFVAAEPEFTDHPRIADFASTYLYERFGANGVGARAAVGVNSLPGNATIEIQLSVVVDHVPKFHPA</sequence>
<comment type="caution">
    <text evidence="1">The sequence shown here is derived from an EMBL/GenBank/DDBJ whole genome shotgun (WGS) entry which is preliminary data.</text>
</comment>
<dbReference type="PANTHER" id="PTHR43760">
    <property type="entry name" value="ENDORIBONUCLEASE-RELATED"/>
    <property type="match status" value="1"/>
</dbReference>
<dbReference type="EMBL" id="QQNH01000010">
    <property type="protein sequence ID" value="RDE08865.1"/>
    <property type="molecule type" value="Genomic_DNA"/>
</dbReference>
<name>A0A369W4R9_9HYPH</name>
<dbReference type="RefSeq" id="WP_114645832.1">
    <property type="nucleotide sequence ID" value="NZ_QQNH01000010.1"/>
</dbReference>